<keyword evidence="1" id="KW-0472">Membrane</keyword>
<organism evidence="2 3">
    <name type="scientific">Leptobacterium flavescens</name>
    <dbReference type="NCBI Taxonomy" id="472055"/>
    <lineage>
        <taxon>Bacteria</taxon>
        <taxon>Pseudomonadati</taxon>
        <taxon>Bacteroidota</taxon>
        <taxon>Flavobacteriia</taxon>
        <taxon>Flavobacteriales</taxon>
        <taxon>Flavobacteriaceae</taxon>
        <taxon>Leptobacterium</taxon>
    </lineage>
</organism>
<keyword evidence="1" id="KW-0812">Transmembrane</keyword>
<dbReference type="AlphaFoldDB" id="A0A6P0UPM3"/>
<evidence type="ECO:0000313" key="3">
    <source>
        <dbReference type="Proteomes" id="UP000468581"/>
    </source>
</evidence>
<evidence type="ECO:0000313" key="2">
    <source>
        <dbReference type="EMBL" id="NER14452.1"/>
    </source>
</evidence>
<dbReference type="EMBL" id="JAABOO010000003">
    <property type="protein sequence ID" value="NER14452.1"/>
    <property type="molecule type" value="Genomic_DNA"/>
</dbReference>
<name>A0A6P0UPM3_9FLAO</name>
<comment type="caution">
    <text evidence="2">The sequence shown here is derived from an EMBL/GenBank/DDBJ whole genome shotgun (WGS) entry which is preliminary data.</text>
</comment>
<dbReference type="RefSeq" id="WP_163607743.1">
    <property type="nucleotide sequence ID" value="NZ_JAABOO010000003.1"/>
</dbReference>
<reference evidence="2 3" key="1">
    <citation type="submission" date="2020-01" db="EMBL/GenBank/DDBJ databases">
        <title>Leptobacterium flavescens.</title>
        <authorList>
            <person name="Wang G."/>
        </authorList>
    </citation>
    <scope>NUCLEOTIDE SEQUENCE [LARGE SCALE GENOMIC DNA]</scope>
    <source>
        <strain evidence="2 3">KCTC 22160</strain>
    </source>
</reference>
<sequence>MDYYLIALAIYFVLFIVSTYFTSANFRRFISDFVKAVGTKWTVLKNAIAGSKGLVVSE</sequence>
<feature type="transmembrane region" description="Helical" evidence="1">
    <location>
        <begin position="6"/>
        <end position="26"/>
    </location>
</feature>
<dbReference type="Proteomes" id="UP000468581">
    <property type="component" value="Unassembled WGS sequence"/>
</dbReference>
<protein>
    <submittedName>
        <fullName evidence="2">Uncharacterized protein</fullName>
    </submittedName>
</protein>
<proteinExistence type="predicted"/>
<gene>
    <name evidence="2" type="ORF">GWK08_13440</name>
</gene>
<keyword evidence="1" id="KW-1133">Transmembrane helix</keyword>
<evidence type="ECO:0000256" key="1">
    <source>
        <dbReference type="SAM" id="Phobius"/>
    </source>
</evidence>
<keyword evidence="3" id="KW-1185">Reference proteome</keyword>
<accession>A0A6P0UPM3</accession>